<dbReference type="Pfam" id="PF00988">
    <property type="entry name" value="CPSase_sm_chain"/>
    <property type="match status" value="1"/>
</dbReference>
<comment type="similarity">
    <text evidence="2">Belongs to the CarA family.</text>
</comment>
<evidence type="ECO:0000256" key="4">
    <source>
        <dbReference type="ARBA" id="ARBA00022571"/>
    </source>
</evidence>
<dbReference type="InterPro" id="IPR006274">
    <property type="entry name" value="CarbamoylP_synth_ssu"/>
</dbReference>
<dbReference type="InterPro" id="IPR035686">
    <property type="entry name" value="CPSase_GATase1"/>
</dbReference>
<dbReference type="SUPFAM" id="SSF52317">
    <property type="entry name" value="Class I glutamine amidotransferase-like"/>
    <property type="match status" value="1"/>
</dbReference>
<dbReference type="Pfam" id="PF00117">
    <property type="entry name" value="GATase"/>
    <property type="match status" value="1"/>
</dbReference>
<dbReference type="VEuPathDB" id="FungiDB:BD410DRAFT_208353"/>
<accession>A0A4Y7Q4K5</accession>
<dbReference type="PRINTS" id="PR00097">
    <property type="entry name" value="ANTSNTHASEII"/>
</dbReference>
<dbReference type="PANTHER" id="PTHR43418:SF7">
    <property type="entry name" value="CARBAMOYL-PHOSPHATE SYNTHASE SMALL CHAIN"/>
    <property type="match status" value="1"/>
</dbReference>
<evidence type="ECO:0000256" key="12">
    <source>
        <dbReference type="ARBA" id="ARBA00044340"/>
    </source>
</evidence>
<dbReference type="Gene3D" id="3.50.30.20">
    <property type="entry name" value="Carbamoyl-phosphate synthase small subunit, N-terminal domain"/>
    <property type="match status" value="1"/>
</dbReference>
<dbReference type="PRINTS" id="PR00099">
    <property type="entry name" value="CPSGATASE"/>
</dbReference>
<dbReference type="SUPFAM" id="SSF52021">
    <property type="entry name" value="Carbamoyl phosphate synthetase, small subunit N-terminal domain"/>
    <property type="match status" value="1"/>
</dbReference>
<dbReference type="OrthoDB" id="1924069at2759"/>
<evidence type="ECO:0000256" key="6">
    <source>
        <dbReference type="ARBA" id="ARBA00022605"/>
    </source>
</evidence>
<dbReference type="HAMAP" id="MF_01209">
    <property type="entry name" value="CPSase_S_chain"/>
    <property type="match status" value="1"/>
</dbReference>
<evidence type="ECO:0000256" key="8">
    <source>
        <dbReference type="ARBA" id="ARBA00022840"/>
    </source>
</evidence>
<evidence type="ECO:0000256" key="13">
    <source>
        <dbReference type="ARBA" id="ARBA00048816"/>
    </source>
</evidence>
<dbReference type="EMBL" id="ML170174">
    <property type="protein sequence ID" value="TDL22573.1"/>
    <property type="molecule type" value="Genomic_DNA"/>
</dbReference>
<evidence type="ECO:0000256" key="5">
    <source>
        <dbReference type="ARBA" id="ARBA00022598"/>
    </source>
</evidence>
<organism evidence="16 17">
    <name type="scientific">Rickenella mellea</name>
    <dbReference type="NCBI Taxonomy" id="50990"/>
    <lineage>
        <taxon>Eukaryota</taxon>
        <taxon>Fungi</taxon>
        <taxon>Dikarya</taxon>
        <taxon>Basidiomycota</taxon>
        <taxon>Agaricomycotina</taxon>
        <taxon>Agaricomycetes</taxon>
        <taxon>Hymenochaetales</taxon>
        <taxon>Rickenellaceae</taxon>
        <taxon>Rickenella</taxon>
    </lineage>
</organism>
<dbReference type="GO" id="GO:0005737">
    <property type="term" value="C:cytoplasm"/>
    <property type="evidence" value="ECO:0007669"/>
    <property type="project" value="UniProtKB-ARBA"/>
</dbReference>
<proteinExistence type="inferred from homology"/>
<dbReference type="InterPro" id="IPR029062">
    <property type="entry name" value="Class_I_gatase-like"/>
</dbReference>
<keyword evidence="4" id="KW-0055">Arginine biosynthesis</keyword>
<evidence type="ECO:0000256" key="11">
    <source>
        <dbReference type="ARBA" id="ARBA00044168"/>
    </source>
</evidence>
<dbReference type="InterPro" id="IPR050472">
    <property type="entry name" value="Anth_synth/Amidotransfase"/>
</dbReference>
<dbReference type="GO" id="GO:0006207">
    <property type="term" value="P:'de novo' pyrimidine nucleobase biosynthetic process"/>
    <property type="evidence" value="ECO:0007669"/>
    <property type="project" value="InterPro"/>
</dbReference>
<dbReference type="PRINTS" id="PR00096">
    <property type="entry name" value="GATASE"/>
</dbReference>
<keyword evidence="9" id="KW-0315">Glutamine amidotransferase</keyword>
<evidence type="ECO:0000256" key="10">
    <source>
        <dbReference type="ARBA" id="ARBA00044031"/>
    </source>
</evidence>
<evidence type="ECO:0000313" key="16">
    <source>
        <dbReference type="EMBL" id="TDL22573.1"/>
    </source>
</evidence>
<feature type="domain" description="Carbamoyl-phosphate synthase small subunit N-terminal" evidence="15">
    <location>
        <begin position="29"/>
        <end position="170"/>
    </location>
</feature>
<evidence type="ECO:0000256" key="7">
    <source>
        <dbReference type="ARBA" id="ARBA00022741"/>
    </source>
</evidence>
<dbReference type="Proteomes" id="UP000294933">
    <property type="component" value="Unassembled WGS sequence"/>
</dbReference>
<comment type="subunit">
    <text evidence="10">Heterodimer composed of 2 chains; the small (or glutamine) chain promotes the hydrolysis of glutamine to ammonia, which is used by the large (or ammonia) chain to synthesize carbamoyl phosphate.</text>
</comment>
<reference evidence="16 17" key="1">
    <citation type="submission" date="2018-06" db="EMBL/GenBank/DDBJ databases">
        <title>A transcriptomic atlas of mushroom development highlights an independent origin of complex multicellularity.</title>
        <authorList>
            <consortium name="DOE Joint Genome Institute"/>
            <person name="Krizsan K."/>
            <person name="Almasi E."/>
            <person name="Merenyi Z."/>
            <person name="Sahu N."/>
            <person name="Viragh M."/>
            <person name="Koszo T."/>
            <person name="Mondo S."/>
            <person name="Kiss B."/>
            <person name="Balint B."/>
            <person name="Kues U."/>
            <person name="Barry K."/>
            <person name="Hegedus J.C."/>
            <person name="Henrissat B."/>
            <person name="Johnson J."/>
            <person name="Lipzen A."/>
            <person name="Ohm R."/>
            <person name="Nagy I."/>
            <person name="Pangilinan J."/>
            <person name="Yan J."/>
            <person name="Xiong Y."/>
            <person name="Grigoriev I.V."/>
            <person name="Hibbett D.S."/>
            <person name="Nagy L.G."/>
        </authorList>
    </citation>
    <scope>NUCLEOTIDE SEQUENCE [LARGE SCALE GENOMIC DNA]</scope>
    <source>
        <strain evidence="16 17">SZMC22713</strain>
    </source>
</reference>
<dbReference type="GO" id="GO:0006526">
    <property type="term" value="P:L-arginine biosynthetic process"/>
    <property type="evidence" value="ECO:0007669"/>
    <property type="project" value="UniProtKB-KW"/>
</dbReference>
<dbReference type="InterPro" id="IPR036480">
    <property type="entry name" value="CarbP_synth_ssu_N_sf"/>
</dbReference>
<dbReference type="CDD" id="cd01744">
    <property type="entry name" value="GATase1_CPSase"/>
    <property type="match status" value="1"/>
</dbReference>
<dbReference type="SMART" id="SM01097">
    <property type="entry name" value="CPSase_sm_chain"/>
    <property type="match status" value="1"/>
</dbReference>
<keyword evidence="5" id="KW-0436">Ligase</keyword>
<dbReference type="NCBIfam" id="NF009475">
    <property type="entry name" value="PRK12838.1"/>
    <property type="match status" value="1"/>
</dbReference>
<dbReference type="PROSITE" id="PS51273">
    <property type="entry name" value="GATASE_TYPE_1"/>
    <property type="match status" value="1"/>
</dbReference>
<dbReference type="AlphaFoldDB" id="A0A4Y7Q4K5"/>
<dbReference type="GO" id="GO:0006541">
    <property type="term" value="P:glutamine metabolic process"/>
    <property type="evidence" value="ECO:0007669"/>
    <property type="project" value="InterPro"/>
</dbReference>
<evidence type="ECO:0000313" key="17">
    <source>
        <dbReference type="Proteomes" id="UP000294933"/>
    </source>
</evidence>
<keyword evidence="7" id="KW-0547">Nucleotide-binding</keyword>
<comment type="catalytic activity">
    <reaction evidence="14">
        <text>L-glutamine + H2O = L-glutamate + NH4(+)</text>
        <dbReference type="Rhea" id="RHEA:15889"/>
        <dbReference type="ChEBI" id="CHEBI:15377"/>
        <dbReference type="ChEBI" id="CHEBI:28938"/>
        <dbReference type="ChEBI" id="CHEBI:29985"/>
        <dbReference type="ChEBI" id="CHEBI:58359"/>
    </reaction>
</comment>
<keyword evidence="8" id="KW-0067">ATP-binding</keyword>
<dbReference type="STRING" id="50990.A0A4Y7Q4K5"/>
<dbReference type="InterPro" id="IPR017926">
    <property type="entry name" value="GATASE"/>
</dbReference>
<keyword evidence="17" id="KW-1185">Reference proteome</keyword>
<dbReference type="Gene3D" id="3.40.50.880">
    <property type="match status" value="1"/>
</dbReference>
<dbReference type="GO" id="GO:0005524">
    <property type="term" value="F:ATP binding"/>
    <property type="evidence" value="ECO:0007669"/>
    <property type="project" value="UniProtKB-KW"/>
</dbReference>
<protein>
    <recommendedName>
        <fullName evidence="11">Carbamoyl phosphate synthase arginine-specific small chain</fullName>
        <ecNumber evidence="3">6.3.5.5</ecNumber>
    </recommendedName>
    <alternativeName>
        <fullName evidence="12">Arginine-specific carbamoyl phosphate synthetase, glutamine chain</fullName>
    </alternativeName>
</protein>
<name>A0A4Y7Q4K5_9AGAM</name>
<gene>
    <name evidence="16" type="ORF">BD410DRAFT_208353</name>
</gene>
<sequence>MLTRYLIRLPQTCRGLATHASAGSLSAAIPAALHLKTGQTFTGKSFGAPRSVWGETVFSTSITSYTESMTDPSYRGQILVFTTPLIGNYGVPLNTTPKDSRDVGVVLESKGIQCSAIIVTDVAEKYSHHSAVESLASWCNRYGVPGITGVDTRAITRLLRDQGTTLGRVAVGPDVSSPAPDANEYWDPTTENLVDQVSTKVPYVINPNGDVKIAVLDFGAKANILRSLIRRNACITVLPWNFNFNEVRDEFDGLFLTNGPGDPQQCMEAARNLRSTLAEWNRPVFGICMGHQIIGIAAGLDAYRMTFGNRGHNQPVLALASSGSIKAGRVYVTSQNHQYALKLQDPFPAGWEPFFINCNDSSVEGIKSTAESGKKVWGVQFHPESAGGPLDTIEMFTDFVAECRADMLERSTGIDLQSHVGMVTRESPRPIAVAA</sequence>
<dbReference type="NCBIfam" id="TIGR01368">
    <property type="entry name" value="CPSaseIIsmall"/>
    <property type="match status" value="1"/>
</dbReference>
<keyword evidence="6" id="KW-0028">Amino-acid biosynthesis</keyword>
<comment type="catalytic activity">
    <reaction evidence="13">
        <text>hydrogencarbonate + L-glutamine + 2 ATP + H2O = carbamoyl phosphate + L-glutamate + 2 ADP + phosphate + 2 H(+)</text>
        <dbReference type="Rhea" id="RHEA:18633"/>
        <dbReference type="ChEBI" id="CHEBI:15377"/>
        <dbReference type="ChEBI" id="CHEBI:15378"/>
        <dbReference type="ChEBI" id="CHEBI:17544"/>
        <dbReference type="ChEBI" id="CHEBI:29985"/>
        <dbReference type="ChEBI" id="CHEBI:30616"/>
        <dbReference type="ChEBI" id="CHEBI:43474"/>
        <dbReference type="ChEBI" id="CHEBI:58228"/>
        <dbReference type="ChEBI" id="CHEBI:58359"/>
        <dbReference type="ChEBI" id="CHEBI:456216"/>
        <dbReference type="EC" id="6.3.5.5"/>
    </reaction>
</comment>
<dbReference type="PANTHER" id="PTHR43418">
    <property type="entry name" value="MULTIFUNCTIONAL TRYPTOPHAN BIOSYNTHESIS PROTEIN-RELATED"/>
    <property type="match status" value="1"/>
</dbReference>
<dbReference type="GO" id="GO:0004088">
    <property type="term" value="F:carbamoyl-phosphate synthase (glutamine-hydrolyzing) activity"/>
    <property type="evidence" value="ECO:0007669"/>
    <property type="project" value="UniProtKB-EC"/>
</dbReference>
<evidence type="ECO:0000256" key="3">
    <source>
        <dbReference type="ARBA" id="ARBA00012738"/>
    </source>
</evidence>
<evidence type="ECO:0000256" key="2">
    <source>
        <dbReference type="ARBA" id="ARBA00007800"/>
    </source>
</evidence>
<evidence type="ECO:0000256" key="9">
    <source>
        <dbReference type="ARBA" id="ARBA00022962"/>
    </source>
</evidence>
<evidence type="ECO:0000256" key="14">
    <source>
        <dbReference type="ARBA" id="ARBA00049285"/>
    </source>
</evidence>
<dbReference type="FunFam" id="3.40.50.880:FF:000016">
    <property type="entry name" value="Carbamoyl-phosphate synthase arginine-specific small chain"/>
    <property type="match status" value="1"/>
</dbReference>
<dbReference type="FunFam" id="3.50.30.20:FF:000003">
    <property type="entry name" value="Carbamoyl-phosphate synthase arginine-specific small chain"/>
    <property type="match status" value="1"/>
</dbReference>
<evidence type="ECO:0000256" key="1">
    <source>
        <dbReference type="ARBA" id="ARBA00005077"/>
    </source>
</evidence>
<dbReference type="InterPro" id="IPR002474">
    <property type="entry name" value="CarbamoylP_synth_ssu_N"/>
</dbReference>
<comment type="pathway">
    <text evidence="1">Amino-acid biosynthesis; L-arginine biosynthesis; carbamoyl phosphate from bicarbonate: step 1/1.</text>
</comment>
<dbReference type="EC" id="6.3.5.5" evidence="3"/>
<evidence type="ECO:0000259" key="15">
    <source>
        <dbReference type="SMART" id="SM01097"/>
    </source>
</evidence>